<dbReference type="InterPro" id="IPR036526">
    <property type="entry name" value="C-N_Hydrolase_sf"/>
</dbReference>
<dbReference type="GO" id="GO:0033388">
    <property type="term" value="P:putrescine biosynthetic process from arginine"/>
    <property type="evidence" value="ECO:0007669"/>
    <property type="project" value="TreeGrafter"/>
</dbReference>
<evidence type="ECO:0000313" key="4">
    <source>
        <dbReference type="EMBL" id="PSL39122.1"/>
    </source>
</evidence>
<organism evidence="4 6">
    <name type="scientific">Labedella gwakjiensis</name>
    <dbReference type="NCBI Taxonomy" id="390269"/>
    <lineage>
        <taxon>Bacteria</taxon>
        <taxon>Bacillati</taxon>
        <taxon>Actinomycetota</taxon>
        <taxon>Actinomycetes</taxon>
        <taxon>Micrococcales</taxon>
        <taxon>Microbacteriaceae</taxon>
        <taxon>Labedella</taxon>
    </lineage>
</organism>
<name>A0A2P8GYU3_9MICO</name>
<reference evidence="5 7" key="2">
    <citation type="submission" date="2018-12" db="EMBL/GenBank/DDBJ databases">
        <authorList>
            <person name="hu s."/>
            <person name="Xu Y."/>
            <person name="Xu B."/>
            <person name="Li F."/>
        </authorList>
    </citation>
    <scope>NUCLEOTIDE SEQUENCE [LARGE SCALE GENOMIC DNA]</scope>
    <source>
        <strain evidence="5 7">KSW2-17</strain>
    </source>
</reference>
<dbReference type="EMBL" id="RZGY01000001">
    <property type="protein sequence ID" value="RUQ86436.1"/>
    <property type="molecule type" value="Genomic_DNA"/>
</dbReference>
<evidence type="ECO:0000256" key="1">
    <source>
        <dbReference type="ARBA" id="ARBA00010613"/>
    </source>
</evidence>
<evidence type="ECO:0000313" key="7">
    <source>
        <dbReference type="Proteomes" id="UP000268291"/>
    </source>
</evidence>
<dbReference type="EMBL" id="PYAU01000001">
    <property type="protein sequence ID" value="PSL39122.1"/>
    <property type="molecule type" value="Genomic_DNA"/>
</dbReference>
<proteinExistence type="inferred from homology"/>
<protein>
    <submittedName>
        <fullName evidence="4">Putative amidohydrolase</fullName>
    </submittedName>
</protein>
<dbReference type="PROSITE" id="PS50263">
    <property type="entry name" value="CN_HYDROLASE"/>
    <property type="match status" value="1"/>
</dbReference>
<dbReference type="PANTHER" id="PTHR43674">
    <property type="entry name" value="NITRILASE C965.09-RELATED"/>
    <property type="match status" value="1"/>
</dbReference>
<dbReference type="SUPFAM" id="SSF56317">
    <property type="entry name" value="Carbon-nitrogen hydrolase"/>
    <property type="match status" value="1"/>
</dbReference>
<gene>
    <name evidence="4" type="ORF">CLV49_2756</name>
    <name evidence="5" type="ORF">ELQ93_05455</name>
</gene>
<dbReference type="OrthoDB" id="9811121at2"/>
<keyword evidence="7" id="KW-1185">Reference proteome</keyword>
<dbReference type="Proteomes" id="UP000268291">
    <property type="component" value="Unassembled WGS sequence"/>
</dbReference>
<accession>A0A2P8GYU3</accession>
<evidence type="ECO:0000259" key="3">
    <source>
        <dbReference type="PROSITE" id="PS50263"/>
    </source>
</evidence>
<dbReference type="GO" id="GO:0050126">
    <property type="term" value="F:N-carbamoylputrescine amidase activity"/>
    <property type="evidence" value="ECO:0007669"/>
    <property type="project" value="TreeGrafter"/>
</dbReference>
<feature type="domain" description="CN hydrolase" evidence="3">
    <location>
        <begin position="15"/>
        <end position="273"/>
    </location>
</feature>
<dbReference type="InterPro" id="IPR003010">
    <property type="entry name" value="C-N_Hydrolase"/>
</dbReference>
<dbReference type="AlphaFoldDB" id="A0A2P8GYU3"/>
<dbReference type="InterPro" id="IPR050345">
    <property type="entry name" value="Aliph_Amidase/BUP"/>
</dbReference>
<dbReference type="Proteomes" id="UP000241203">
    <property type="component" value="Unassembled WGS sequence"/>
</dbReference>
<comment type="similarity">
    <text evidence="1">Belongs to the carbon-nitrogen hydrolase superfamily. NIT1/NIT2 family.</text>
</comment>
<keyword evidence="2 4" id="KW-0378">Hydrolase</keyword>
<comment type="caution">
    <text evidence="4">The sequence shown here is derived from an EMBL/GenBank/DDBJ whole genome shotgun (WGS) entry which is preliminary data.</text>
</comment>
<dbReference type="PANTHER" id="PTHR43674:SF2">
    <property type="entry name" value="BETA-UREIDOPROPIONASE"/>
    <property type="match status" value="1"/>
</dbReference>
<dbReference type="InterPro" id="IPR001110">
    <property type="entry name" value="UPF0012_CS"/>
</dbReference>
<sequence>MTDSGTIAPQDGRDVRVRAHELAPRVGDLAHNVGLIDAAIRSAVDDGIELLVLPELATSGYYLEDRDEARRVSIDADDAVFERWAALLPAGSVVVVGFSESDGDRIFNSAAMLAATGLLAVYRKTHLWDAEAEIFTPGDEPPRVVETPVGRLGTVICYDLEFPEMPRGLAVSGAEIIAVPTNWPLVPRPDGERAPEVVQAMAAARASAVAIVCCDRSGEERGHVWTEGTSVIPSDGWPAGSKDDRGRVDATLSISPTRTRIGPYNDVLSDRRPALYSALQEPADTPTAD</sequence>
<evidence type="ECO:0000256" key="2">
    <source>
        <dbReference type="ARBA" id="ARBA00022801"/>
    </source>
</evidence>
<evidence type="ECO:0000313" key="5">
    <source>
        <dbReference type="EMBL" id="RUQ86436.1"/>
    </source>
</evidence>
<dbReference type="Gene3D" id="3.60.110.10">
    <property type="entry name" value="Carbon-nitrogen hydrolase"/>
    <property type="match status" value="1"/>
</dbReference>
<dbReference type="PROSITE" id="PS01227">
    <property type="entry name" value="UPF0012"/>
    <property type="match status" value="1"/>
</dbReference>
<dbReference type="RefSeq" id="WP_106564034.1">
    <property type="nucleotide sequence ID" value="NZ_PYAU01000001.1"/>
</dbReference>
<reference evidence="4 6" key="1">
    <citation type="submission" date="2018-03" db="EMBL/GenBank/DDBJ databases">
        <title>Genomic Encyclopedia of Archaeal and Bacterial Type Strains, Phase II (KMG-II): from individual species to whole genera.</title>
        <authorList>
            <person name="Goeker M."/>
        </authorList>
    </citation>
    <scope>NUCLEOTIDE SEQUENCE [LARGE SCALE GENOMIC DNA]</scope>
    <source>
        <strain evidence="4 6">DSM 21548</strain>
    </source>
</reference>
<dbReference type="Pfam" id="PF00795">
    <property type="entry name" value="CN_hydrolase"/>
    <property type="match status" value="1"/>
</dbReference>
<evidence type="ECO:0000313" key="6">
    <source>
        <dbReference type="Proteomes" id="UP000241203"/>
    </source>
</evidence>